<accession>A0AAV9RHR9</accession>
<dbReference type="Proteomes" id="UP001311232">
    <property type="component" value="Unassembled WGS sequence"/>
</dbReference>
<proteinExistence type="predicted"/>
<evidence type="ECO:0000313" key="2">
    <source>
        <dbReference type="Proteomes" id="UP001311232"/>
    </source>
</evidence>
<dbReference type="EMBL" id="JAHHUM010001803">
    <property type="protein sequence ID" value="KAK5608526.1"/>
    <property type="molecule type" value="Genomic_DNA"/>
</dbReference>
<organism evidence="1 2">
    <name type="scientific">Crenichthys baileyi</name>
    <name type="common">White River springfish</name>
    <dbReference type="NCBI Taxonomy" id="28760"/>
    <lineage>
        <taxon>Eukaryota</taxon>
        <taxon>Metazoa</taxon>
        <taxon>Chordata</taxon>
        <taxon>Craniata</taxon>
        <taxon>Vertebrata</taxon>
        <taxon>Euteleostomi</taxon>
        <taxon>Actinopterygii</taxon>
        <taxon>Neopterygii</taxon>
        <taxon>Teleostei</taxon>
        <taxon>Neoteleostei</taxon>
        <taxon>Acanthomorphata</taxon>
        <taxon>Ovalentaria</taxon>
        <taxon>Atherinomorphae</taxon>
        <taxon>Cyprinodontiformes</taxon>
        <taxon>Goodeidae</taxon>
        <taxon>Crenichthys</taxon>
    </lineage>
</organism>
<evidence type="ECO:0000313" key="1">
    <source>
        <dbReference type="EMBL" id="KAK5608526.1"/>
    </source>
</evidence>
<keyword evidence="2" id="KW-1185">Reference proteome</keyword>
<gene>
    <name evidence="1" type="ORF">CRENBAI_024231</name>
</gene>
<protein>
    <submittedName>
        <fullName evidence="1">Uncharacterized protein</fullName>
    </submittedName>
</protein>
<comment type="caution">
    <text evidence="1">The sequence shown here is derived from an EMBL/GenBank/DDBJ whole genome shotgun (WGS) entry which is preliminary data.</text>
</comment>
<dbReference type="AlphaFoldDB" id="A0AAV9RHR9"/>
<name>A0AAV9RHR9_9TELE</name>
<reference evidence="1 2" key="1">
    <citation type="submission" date="2021-06" db="EMBL/GenBank/DDBJ databases">
        <authorList>
            <person name="Palmer J.M."/>
        </authorList>
    </citation>
    <scope>NUCLEOTIDE SEQUENCE [LARGE SCALE GENOMIC DNA]</scope>
    <source>
        <strain evidence="1 2">MEX-2019</strain>
        <tissue evidence="1">Muscle</tissue>
    </source>
</reference>
<sequence length="85" mass="9839">MTIGFQRYLSRTQFEDLLLHVGGRISLQDTNYRHCIPTAELLSICLRFRIALCSRFASISIADNTEKLFSLPLQRLFLHSNMTCM</sequence>